<dbReference type="SUPFAM" id="SSF52402">
    <property type="entry name" value="Adenine nucleotide alpha hydrolases-like"/>
    <property type="match status" value="1"/>
</dbReference>
<dbReference type="InterPro" id="IPR029055">
    <property type="entry name" value="Ntn_hydrolases_N"/>
</dbReference>
<feature type="domain" description="Asparagine synthetase" evidence="1">
    <location>
        <begin position="238"/>
        <end position="357"/>
    </location>
</feature>
<dbReference type="GO" id="GO:0006529">
    <property type="term" value="P:asparagine biosynthetic process"/>
    <property type="evidence" value="ECO:0007669"/>
    <property type="project" value="InterPro"/>
</dbReference>
<dbReference type="InterPro" id="IPR014729">
    <property type="entry name" value="Rossmann-like_a/b/a_fold"/>
</dbReference>
<evidence type="ECO:0000313" key="2">
    <source>
        <dbReference type="EMBL" id="RKN74548.1"/>
    </source>
</evidence>
<evidence type="ECO:0000313" key="3">
    <source>
        <dbReference type="Proteomes" id="UP000270343"/>
    </source>
</evidence>
<dbReference type="GO" id="GO:0004066">
    <property type="term" value="F:asparagine synthase (glutamine-hydrolyzing) activity"/>
    <property type="evidence" value="ECO:0007669"/>
    <property type="project" value="InterPro"/>
</dbReference>
<evidence type="ECO:0000259" key="1">
    <source>
        <dbReference type="Pfam" id="PF00733"/>
    </source>
</evidence>
<proteinExistence type="predicted"/>
<dbReference type="Gene3D" id="3.40.50.620">
    <property type="entry name" value="HUPs"/>
    <property type="match status" value="1"/>
</dbReference>
<dbReference type="RefSeq" id="WP_120755204.1">
    <property type="nucleotide sequence ID" value="NZ_RBAM01000004.1"/>
</dbReference>
<reference evidence="2 3" key="1">
    <citation type="journal article" date="2015" name="Antonie Van Leeuwenhoek">
        <title>Streptomyces klenkii sp. nov., isolated from deep marine sediment.</title>
        <authorList>
            <person name="Veyisoglu A."/>
            <person name="Sahin N."/>
        </authorList>
    </citation>
    <scope>NUCLEOTIDE SEQUENCE [LARGE SCALE GENOMIC DNA]</scope>
    <source>
        <strain evidence="2 3">KCTC 29202</strain>
    </source>
</reference>
<gene>
    <name evidence="2" type="ORF">D7231_11910</name>
</gene>
<dbReference type="OrthoDB" id="3545397at2"/>
<dbReference type="Proteomes" id="UP000270343">
    <property type="component" value="Unassembled WGS sequence"/>
</dbReference>
<accession>A0A3B0BQF1</accession>
<comment type="caution">
    <text evidence="2">The sequence shown here is derived from an EMBL/GenBank/DDBJ whole genome shotgun (WGS) entry which is preliminary data.</text>
</comment>
<dbReference type="SUPFAM" id="SSF56235">
    <property type="entry name" value="N-terminal nucleophile aminohydrolases (Ntn hydrolases)"/>
    <property type="match status" value="1"/>
</dbReference>
<dbReference type="InterPro" id="IPR001962">
    <property type="entry name" value="Asn_synthase"/>
</dbReference>
<dbReference type="AlphaFoldDB" id="A0A3B0BQF1"/>
<sequence length="585" mass="63926">METVPVPDGARPGGASPVGDYLGCYGRVPFGGQAPRISYVSAPFGRRPAWSDPGRHLVQWAVPGTPRIPYPSERERLLLTGVVRGPVTPAWVDRLAKALKEGRHADLARMPGALSGALVADHRVFLFRSATSEEALHYRRSRDLLRFSTDPTDLLDGPGEYGREELWRACRGDMVFVYPGIARVPPGTVVTLERDCATTAAYDPVTPLDLPPRTTMTEFAEAAWELVVEAARPYAGRGRTGILLSGGLDSAAVLAALVECGADAVAYHYATRDPLADESAYARAVCDHLGVPFVPVPTDHGAGYLDERWQFPHPYNHLAYRWLEQMAERVAADGVTFLAWGREGDRIFGPARYGLHDVLTGDLPAREKATLCRGLLTSRWELPRILRSASPRTSLLDDLVPAGGAVRPADFLTPLPGAPADAFDAGHAPQEHCANLTVWRPRGIQLCNPLGSKGLRSLAARLPHAYRLLPHQGRLITKPVLRLMLSGRFPDTVWRRHGRLWLGSPHKDYVLRHPHVFAGLLGGPDAHLVRLGVVDPRRLAHVLAEPARLRLNAESLIGTAMTELFLRSDARRTPPGGLRGRTACP</sequence>
<protein>
    <recommendedName>
        <fullName evidence="1">Asparagine synthetase domain-containing protein</fullName>
    </recommendedName>
</protein>
<organism evidence="2 3">
    <name type="scientific">Streptomyces klenkii</name>
    <dbReference type="NCBI Taxonomy" id="1420899"/>
    <lineage>
        <taxon>Bacteria</taxon>
        <taxon>Bacillati</taxon>
        <taxon>Actinomycetota</taxon>
        <taxon>Actinomycetes</taxon>
        <taxon>Kitasatosporales</taxon>
        <taxon>Streptomycetaceae</taxon>
        <taxon>Streptomyces</taxon>
    </lineage>
</organism>
<dbReference type="Pfam" id="PF00733">
    <property type="entry name" value="Asn_synthase"/>
    <property type="match status" value="1"/>
</dbReference>
<dbReference type="EMBL" id="RBAM01000004">
    <property type="protein sequence ID" value="RKN74548.1"/>
    <property type="molecule type" value="Genomic_DNA"/>
</dbReference>
<keyword evidence="3" id="KW-1185">Reference proteome</keyword>
<name>A0A3B0BQF1_9ACTN</name>